<comment type="caution">
    <text evidence="2">The sequence shown here is derived from an EMBL/GenBank/DDBJ whole genome shotgun (WGS) entry which is preliminary data.</text>
</comment>
<feature type="transmembrane region" description="Helical" evidence="1">
    <location>
        <begin position="6"/>
        <end position="21"/>
    </location>
</feature>
<evidence type="ECO:0000313" key="3">
    <source>
        <dbReference type="Proteomes" id="UP001318760"/>
    </source>
</evidence>
<accession>A0ABD4JI37</accession>
<proteinExistence type="predicted"/>
<keyword evidence="1" id="KW-1133">Transmembrane helix</keyword>
<dbReference type="AlphaFoldDB" id="A0ABD4JI37"/>
<evidence type="ECO:0000256" key="1">
    <source>
        <dbReference type="SAM" id="Phobius"/>
    </source>
</evidence>
<evidence type="ECO:0000313" key="2">
    <source>
        <dbReference type="EMBL" id="MBE2986405.1"/>
    </source>
</evidence>
<name>A0ABD4JI37_9BACT</name>
<dbReference type="Proteomes" id="UP001318760">
    <property type="component" value="Unassembled WGS sequence"/>
</dbReference>
<organism evidence="2 3">
    <name type="scientific">Campylobacter californiensis</name>
    <dbReference type="NCBI Taxonomy" id="1032243"/>
    <lineage>
        <taxon>Bacteria</taxon>
        <taxon>Pseudomonadati</taxon>
        <taxon>Campylobacterota</taxon>
        <taxon>Epsilonproteobacteria</taxon>
        <taxon>Campylobacterales</taxon>
        <taxon>Campylobacteraceae</taxon>
        <taxon>Campylobacter</taxon>
    </lineage>
</organism>
<dbReference type="EMBL" id="JADBHS010000007">
    <property type="protein sequence ID" value="MBE2986405.1"/>
    <property type="molecule type" value="Genomic_DNA"/>
</dbReference>
<gene>
    <name evidence="2" type="ORF">CCAL12919_04575</name>
</gene>
<dbReference type="RefSeq" id="WP_336613570.1">
    <property type="nucleotide sequence ID" value="NZ_JADBHS010000007.1"/>
</dbReference>
<feature type="transmembrane region" description="Helical" evidence="1">
    <location>
        <begin position="30"/>
        <end position="48"/>
    </location>
</feature>
<protein>
    <recommendedName>
        <fullName evidence="4">Integral membrane protein</fullName>
    </recommendedName>
</protein>
<sequence length="116" mass="13154">MVREVIFFLGIAIFLGAIWMIKDENISKKIKIIITVVIISSGIFAYIYETKKLDTADKNLQLLAEFRQGKSLACGDINVTNEKFNYEFGTSCFMPKREFKELSGLVIKISDCESAK</sequence>
<keyword evidence="1" id="KW-0812">Transmembrane</keyword>
<reference evidence="2 3" key="1">
    <citation type="submission" date="2020-10" db="EMBL/GenBank/DDBJ databases">
        <title>Campylobacter californiensis sp. nov. isolated from cattle and feral swine in California.</title>
        <authorList>
            <person name="Miller W.G."/>
        </authorList>
    </citation>
    <scope>NUCLEOTIDE SEQUENCE [LARGE SCALE GENOMIC DNA]</scope>
    <source>
        <strain evidence="2 3">RM12919</strain>
    </source>
</reference>
<keyword evidence="1" id="KW-0472">Membrane</keyword>
<evidence type="ECO:0008006" key="4">
    <source>
        <dbReference type="Google" id="ProtNLM"/>
    </source>
</evidence>